<comment type="caution">
    <text evidence="5">The sequence shown here is derived from an EMBL/GenBank/DDBJ whole genome shotgun (WGS) entry which is preliminary data.</text>
</comment>
<dbReference type="PANTHER" id="PTHR43630:SF1">
    <property type="entry name" value="POLY-BETA-1,6-N-ACETYL-D-GLUCOSAMINE SYNTHASE"/>
    <property type="match status" value="1"/>
</dbReference>
<dbReference type="Pfam" id="PF13641">
    <property type="entry name" value="Glyco_tranf_2_3"/>
    <property type="match status" value="1"/>
</dbReference>
<evidence type="ECO:0000313" key="5">
    <source>
        <dbReference type="EMBL" id="OCT14194.1"/>
    </source>
</evidence>
<feature type="transmembrane region" description="Helical" evidence="4">
    <location>
        <begin position="374"/>
        <end position="396"/>
    </location>
</feature>
<evidence type="ECO:0000256" key="2">
    <source>
        <dbReference type="ARBA" id="ARBA00022676"/>
    </source>
</evidence>
<dbReference type="GO" id="GO:0016757">
    <property type="term" value="F:glycosyltransferase activity"/>
    <property type="evidence" value="ECO:0007669"/>
    <property type="project" value="UniProtKB-KW"/>
</dbReference>
<dbReference type="PANTHER" id="PTHR43630">
    <property type="entry name" value="POLY-BETA-1,6-N-ACETYL-D-GLUCOSAMINE SYNTHASE"/>
    <property type="match status" value="1"/>
</dbReference>
<dbReference type="EMBL" id="LYPC01000020">
    <property type="protein sequence ID" value="OCT14194.1"/>
    <property type="molecule type" value="Genomic_DNA"/>
</dbReference>
<keyword evidence="4" id="KW-0812">Transmembrane</keyword>
<evidence type="ECO:0000256" key="1">
    <source>
        <dbReference type="ARBA" id="ARBA00006739"/>
    </source>
</evidence>
<dbReference type="AlphaFoldDB" id="A0A1C1A111"/>
<feature type="transmembrane region" description="Helical" evidence="4">
    <location>
        <begin position="305"/>
        <end position="331"/>
    </location>
</feature>
<keyword evidence="2" id="KW-0328">Glycosyltransferase</keyword>
<reference evidence="6" key="1">
    <citation type="submission" date="2016-05" db="EMBL/GenBank/DDBJ databases">
        <title>Paenibacillus oryzae. sp. nov., isolated from the rice root.</title>
        <authorList>
            <person name="Zhang J."/>
            <person name="Zhang X."/>
        </authorList>
    </citation>
    <scope>NUCLEOTIDE SEQUENCE [LARGE SCALE GENOMIC DNA]</scope>
    <source>
        <strain evidence="6">KCTC13222</strain>
    </source>
</reference>
<protein>
    <submittedName>
        <fullName evidence="5">Glycosyl transferase family 2</fullName>
    </submittedName>
</protein>
<keyword evidence="4" id="KW-0472">Membrane</keyword>
<dbReference type="Gene3D" id="3.90.550.10">
    <property type="entry name" value="Spore Coat Polysaccharide Biosynthesis Protein SpsA, Chain A"/>
    <property type="match status" value="1"/>
</dbReference>
<dbReference type="Proteomes" id="UP000093309">
    <property type="component" value="Unassembled WGS sequence"/>
</dbReference>
<dbReference type="STRING" id="512399.A8709_25515"/>
<comment type="similarity">
    <text evidence="1">Belongs to the glycosyltransferase 2 family.</text>
</comment>
<accession>A0A1C1A111</accession>
<dbReference type="CDD" id="cd06423">
    <property type="entry name" value="CESA_like"/>
    <property type="match status" value="1"/>
</dbReference>
<keyword evidence="3 5" id="KW-0808">Transferase</keyword>
<dbReference type="SUPFAM" id="SSF53448">
    <property type="entry name" value="Nucleotide-diphospho-sugar transferases"/>
    <property type="match status" value="1"/>
</dbReference>
<organism evidence="5 6">
    <name type="scientific">Paenibacillus pectinilyticus</name>
    <dbReference type="NCBI Taxonomy" id="512399"/>
    <lineage>
        <taxon>Bacteria</taxon>
        <taxon>Bacillati</taxon>
        <taxon>Bacillota</taxon>
        <taxon>Bacilli</taxon>
        <taxon>Bacillales</taxon>
        <taxon>Paenibacillaceae</taxon>
        <taxon>Paenibacillus</taxon>
    </lineage>
</organism>
<feature type="transmembrane region" description="Helical" evidence="4">
    <location>
        <begin position="6"/>
        <end position="33"/>
    </location>
</feature>
<sequence>MTIADILMLISVFCIWSLLLVNVVLIVAGYLYYIQIENKPVVPLRGEPPFVSIMVPAHNEAKVITKTVESLLALNYPHDRYEIIVINDNSSDNSAELLGKLQEKNPLRNLIILNTDNIIGGKGKSNALNLGLAQSKGELIAIYDADNTPEKNALLYLVSEISNDPSLGAVIGKFRTRNRDASLLTRFINIETLSFQWMAQAGRWKLFKLCTIPGTNFIMRREIIESMGGWDVKAIAEDTEISFRIYMMGYKIKFQPKSVTWEQEPQTVKVWFKQRTRWAKGNIYVIVKNIPLLFKRSARNIHFDILYYISIYILLLTSLVMSDLLLVLHAMGYVKTTIASFSSFLWGLAIILFIVGTFITLVTEKGEMKLSNVWIIMLMYVSYCQMWMVVAAYGMYGYLKDLFFKREAKWYKTERY</sequence>
<dbReference type="InterPro" id="IPR029044">
    <property type="entry name" value="Nucleotide-diphossugar_trans"/>
</dbReference>
<gene>
    <name evidence="5" type="ORF">A8709_25515</name>
</gene>
<name>A0A1C1A111_9BACL</name>
<evidence type="ECO:0000256" key="4">
    <source>
        <dbReference type="SAM" id="Phobius"/>
    </source>
</evidence>
<evidence type="ECO:0000256" key="3">
    <source>
        <dbReference type="ARBA" id="ARBA00022679"/>
    </source>
</evidence>
<feature type="transmembrane region" description="Helical" evidence="4">
    <location>
        <begin position="343"/>
        <end position="362"/>
    </location>
</feature>
<keyword evidence="6" id="KW-1185">Reference proteome</keyword>
<evidence type="ECO:0000313" key="6">
    <source>
        <dbReference type="Proteomes" id="UP000093309"/>
    </source>
</evidence>
<proteinExistence type="inferred from homology"/>
<keyword evidence="4" id="KW-1133">Transmembrane helix</keyword>
<dbReference type="RefSeq" id="WP_065853047.1">
    <property type="nucleotide sequence ID" value="NZ_LYPC01000020.1"/>
</dbReference>
<dbReference type="OrthoDB" id="9766299at2"/>